<protein>
    <submittedName>
        <fullName evidence="2">Uncharacterized protein</fullName>
    </submittedName>
</protein>
<reference evidence="2" key="1">
    <citation type="submission" date="2023-08" db="EMBL/GenBank/DDBJ databases">
        <authorList>
            <person name="Chen Y."/>
            <person name="Shah S."/>
            <person name="Dougan E. K."/>
            <person name="Thang M."/>
            <person name="Chan C."/>
        </authorList>
    </citation>
    <scope>NUCLEOTIDE SEQUENCE</scope>
</reference>
<dbReference type="Proteomes" id="UP001178507">
    <property type="component" value="Unassembled WGS sequence"/>
</dbReference>
<organism evidence="2 3">
    <name type="scientific">Effrenium voratum</name>
    <dbReference type="NCBI Taxonomy" id="2562239"/>
    <lineage>
        <taxon>Eukaryota</taxon>
        <taxon>Sar</taxon>
        <taxon>Alveolata</taxon>
        <taxon>Dinophyceae</taxon>
        <taxon>Suessiales</taxon>
        <taxon>Symbiodiniaceae</taxon>
        <taxon>Effrenium</taxon>
    </lineage>
</organism>
<sequence length="581" mass="64623">MGCCASSSKVVAHRSPHADESDRKPAKRDKPPCGKPPEAKQEAKDERKDEHEGTADQASCKETENRTEPPGMVHMEESSPGPSKRRRLVAQLPKIVPVAVSEKEIKQVFEEYLPHVPAELQRTVDCSWQHLVKEAKKAWDSCGELLQWFWLLHPEAEAREDAFGLVVLWLQRGATASHCVVSHLSFVEVGQPWHCLVPGALETLRLHLFNMPISTIRITLWYTPKDGKMVLDKDAEKPFKQAGYRWFQLANNSDGKRGQIMCQKRSQERDARPAPDIPDLCLSSCLLMPNRHQVQVVEEVRRQGSGNAAVLAECLRRHCEGCLQVLPDASPLSSMKEGKGLPLVRTSQSGEVNAWQDFAAECFKEIELPKELLAWFSRRESQEGESDRDALCGGLTIAVNWKAQRSDPSQNFSLVTVQATAQHQELAGQKPVAYLATEDDEISVMVCQLPSGKQYCLYEMACRLLKEAPPVAFDDRAVSQVRLPRLLHHCVASSEMHVRVGESLAAGSAEAAFDVAGAREIFGARLMSRTTPPGALAVDDPPTEQVLAFDGDFLLAVWHEKYMDLQASAPLPLFATRLSCM</sequence>
<dbReference type="AlphaFoldDB" id="A0AA36HLR8"/>
<gene>
    <name evidence="2" type="ORF">EVOR1521_LOCUS1332</name>
</gene>
<feature type="compositionally biased region" description="Basic and acidic residues" evidence="1">
    <location>
        <begin position="16"/>
        <end position="67"/>
    </location>
</feature>
<evidence type="ECO:0000313" key="2">
    <source>
        <dbReference type="EMBL" id="CAJ1370867.1"/>
    </source>
</evidence>
<proteinExistence type="predicted"/>
<evidence type="ECO:0000313" key="3">
    <source>
        <dbReference type="Proteomes" id="UP001178507"/>
    </source>
</evidence>
<name>A0AA36HLR8_9DINO</name>
<keyword evidence="3" id="KW-1185">Reference proteome</keyword>
<accession>A0AA36HLR8</accession>
<evidence type="ECO:0000256" key="1">
    <source>
        <dbReference type="SAM" id="MobiDB-lite"/>
    </source>
</evidence>
<feature type="region of interest" description="Disordered" evidence="1">
    <location>
        <begin position="1"/>
        <end position="84"/>
    </location>
</feature>
<dbReference type="EMBL" id="CAUJNA010000040">
    <property type="protein sequence ID" value="CAJ1370867.1"/>
    <property type="molecule type" value="Genomic_DNA"/>
</dbReference>
<comment type="caution">
    <text evidence="2">The sequence shown here is derived from an EMBL/GenBank/DDBJ whole genome shotgun (WGS) entry which is preliminary data.</text>
</comment>